<dbReference type="EMBL" id="FWPT01000003">
    <property type="protein sequence ID" value="SMA43155.1"/>
    <property type="molecule type" value="Genomic_DNA"/>
</dbReference>
<sequence>MKPRKPFLVLGMLCLMASFVVQAQLTALNADAWLDVNSGDLIKPARILIDGSSIRSINAQEIVDAIEIDLPGYTLLPGLIDSHTHLTRDITPGWREQPVRESEADWALRGARNALLTLKAGFTTVRDLGSFRFADISLMNAINKGFVPGPDMITCGHIICRTGGHCDFGGYVREILTPQPEFGMADGREEIIKAVRHQVRRGAKVIKVAVGGGATSEAAFKSPDISDEELEALVTEAHRHNLKVAAHAHAASSVIAAVKAGVDSVEHGFLLTPEAIELMVERNTWLVPTIALLKFLPSAGLSRTGERKAAALAPYARISLTEAINAGVRVAFGTDAAVVPHGHNAVEFDELVELGMSNLDAIRTATVNAAELLGLPDRGQITPGYRADIIAVKGNPLEDISQLHSVEFVMKAGDIYSQP</sequence>
<dbReference type="Gene3D" id="3.20.20.140">
    <property type="entry name" value="Metal-dependent hydrolases"/>
    <property type="match status" value="1"/>
</dbReference>
<evidence type="ECO:0000313" key="4">
    <source>
        <dbReference type="Proteomes" id="UP000196573"/>
    </source>
</evidence>
<evidence type="ECO:0000313" key="3">
    <source>
        <dbReference type="EMBL" id="SMA43155.1"/>
    </source>
</evidence>
<feature type="domain" description="Amidohydrolase-related" evidence="2">
    <location>
        <begin position="74"/>
        <end position="415"/>
    </location>
</feature>
<dbReference type="Proteomes" id="UP000196573">
    <property type="component" value="Unassembled WGS sequence"/>
</dbReference>
<protein>
    <submittedName>
        <fullName evidence="3">Imidazolonepropionase</fullName>
    </submittedName>
</protein>
<keyword evidence="1" id="KW-0732">Signal</keyword>
<proteinExistence type="predicted"/>
<dbReference type="InterPro" id="IPR051781">
    <property type="entry name" value="Metallo-dep_Hydrolase"/>
</dbReference>
<dbReference type="RefSeq" id="WP_087108550.1">
    <property type="nucleotide sequence ID" value="NZ_CBCSCN010000008.1"/>
</dbReference>
<dbReference type="SUPFAM" id="SSF51556">
    <property type="entry name" value="Metallo-dependent hydrolases"/>
    <property type="match status" value="1"/>
</dbReference>
<dbReference type="CDD" id="cd01299">
    <property type="entry name" value="Met_dep_hydrolase_A"/>
    <property type="match status" value="1"/>
</dbReference>
<dbReference type="PANTHER" id="PTHR43135">
    <property type="entry name" value="ALPHA-D-RIBOSE 1-METHYLPHOSPHONATE 5-TRIPHOSPHATE DIPHOSPHATASE"/>
    <property type="match status" value="1"/>
</dbReference>
<keyword evidence="4" id="KW-1185">Reference proteome</keyword>
<dbReference type="InterPro" id="IPR006680">
    <property type="entry name" value="Amidohydro-rel"/>
</dbReference>
<dbReference type="OrthoDB" id="9782972at2"/>
<dbReference type="PANTHER" id="PTHR43135:SF3">
    <property type="entry name" value="ALPHA-D-RIBOSE 1-METHYLPHOSPHONATE 5-TRIPHOSPHATE DIPHOSPHATASE"/>
    <property type="match status" value="1"/>
</dbReference>
<dbReference type="Pfam" id="PF01979">
    <property type="entry name" value="Amidohydro_1"/>
    <property type="match status" value="1"/>
</dbReference>
<reference evidence="3 4" key="1">
    <citation type="submission" date="2017-03" db="EMBL/GenBank/DDBJ databases">
        <authorList>
            <person name="Afonso C.L."/>
            <person name="Miller P.J."/>
            <person name="Scott M.A."/>
            <person name="Spackman E."/>
            <person name="Goraichik I."/>
            <person name="Dimitrov K.M."/>
            <person name="Suarez D.L."/>
            <person name="Swayne D.E."/>
        </authorList>
    </citation>
    <scope>NUCLEOTIDE SEQUENCE [LARGE SCALE GENOMIC DNA]</scope>
    <source>
        <strain evidence="3">SB41UT1</strain>
    </source>
</reference>
<gene>
    <name evidence="3" type="ORF">EHSB41UT_01563</name>
</gene>
<dbReference type="InterPro" id="IPR032466">
    <property type="entry name" value="Metal_Hydrolase"/>
</dbReference>
<accession>A0A1X7AIA2</accession>
<evidence type="ECO:0000256" key="1">
    <source>
        <dbReference type="SAM" id="SignalP"/>
    </source>
</evidence>
<dbReference type="SUPFAM" id="SSF51338">
    <property type="entry name" value="Composite domain of metallo-dependent hydrolases"/>
    <property type="match status" value="1"/>
</dbReference>
<feature type="signal peptide" evidence="1">
    <location>
        <begin position="1"/>
        <end position="23"/>
    </location>
</feature>
<feature type="chain" id="PRO_5012733473" evidence="1">
    <location>
        <begin position="24"/>
        <end position="419"/>
    </location>
</feature>
<dbReference type="GO" id="GO:0016810">
    <property type="term" value="F:hydrolase activity, acting on carbon-nitrogen (but not peptide) bonds"/>
    <property type="evidence" value="ECO:0007669"/>
    <property type="project" value="InterPro"/>
</dbReference>
<dbReference type="AlphaFoldDB" id="A0A1X7AIA2"/>
<dbReference type="InterPro" id="IPR057744">
    <property type="entry name" value="OTAase-like"/>
</dbReference>
<evidence type="ECO:0000259" key="2">
    <source>
        <dbReference type="Pfam" id="PF01979"/>
    </source>
</evidence>
<name>A0A1X7AIA2_9GAMM</name>
<dbReference type="InterPro" id="IPR011059">
    <property type="entry name" value="Metal-dep_hydrolase_composite"/>
</dbReference>
<dbReference type="Gene3D" id="2.30.40.10">
    <property type="entry name" value="Urease, subunit C, domain 1"/>
    <property type="match status" value="1"/>
</dbReference>
<organism evidence="3 4">
    <name type="scientific">Parendozoicomonas haliclonae</name>
    <dbReference type="NCBI Taxonomy" id="1960125"/>
    <lineage>
        <taxon>Bacteria</taxon>
        <taxon>Pseudomonadati</taxon>
        <taxon>Pseudomonadota</taxon>
        <taxon>Gammaproteobacteria</taxon>
        <taxon>Oceanospirillales</taxon>
        <taxon>Endozoicomonadaceae</taxon>
        <taxon>Parendozoicomonas</taxon>
    </lineage>
</organism>